<dbReference type="PANTHER" id="PTHR43377">
    <property type="entry name" value="BILIVERDIN REDUCTASE A"/>
    <property type="match status" value="1"/>
</dbReference>
<sequence length="319" mass="35018">MTPLRIGLVGLGAMGQHHGRALSRMKQIVLAGVFDVDSVRCREMAAQLNTTACGSYADLQQQVDAVVLAVPTPLHFAYTRDAIQSGKHVFVEKPYVTTLDEAAQLENLLQKHPVIVQVGHIERFNPAAQQLFLAVQPSQMLFLEARRYGPAQRLMKSDVILDLMIHDLDIVLQLVHSPVKKICAQGISLQSGGEADVATAVLVFENGMLANLVANRVASRKIRSLSITETHRFLNLDFLTRELSISRIDATPAATPYRTEHLVEQVAVPPLDPLTSQLEHFVQCIERSQSPLTGPAEGTKALEVALQIRKVLEGGTTSW</sequence>
<dbReference type="PANTHER" id="PTHR43377:SF1">
    <property type="entry name" value="BILIVERDIN REDUCTASE A"/>
    <property type="match status" value="1"/>
</dbReference>
<accession>A0ABS1JCL9</accession>
<dbReference type="Gene3D" id="3.30.360.10">
    <property type="entry name" value="Dihydrodipicolinate Reductase, domain 2"/>
    <property type="match status" value="1"/>
</dbReference>
<dbReference type="SUPFAM" id="SSF51735">
    <property type="entry name" value="NAD(P)-binding Rossmann-fold domains"/>
    <property type="match status" value="1"/>
</dbReference>
<dbReference type="InterPro" id="IPR000683">
    <property type="entry name" value="Gfo/Idh/MocA-like_OxRdtase_N"/>
</dbReference>
<evidence type="ECO:0000313" key="3">
    <source>
        <dbReference type="EMBL" id="MBL0388013.1"/>
    </source>
</evidence>
<name>A0ABS1JCL9_9BACL</name>
<evidence type="ECO:0000313" key="4">
    <source>
        <dbReference type="Proteomes" id="UP000602284"/>
    </source>
</evidence>
<dbReference type="Proteomes" id="UP000602284">
    <property type="component" value="Unassembled WGS sequence"/>
</dbReference>
<dbReference type="RefSeq" id="WP_201636586.1">
    <property type="nucleotide sequence ID" value="NZ_JAEQNB010000005.1"/>
</dbReference>
<keyword evidence="4" id="KW-1185">Reference proteome</keyword>
<proteinExistence type="predicted"/>
<organism evidence="3 4">
    <name type="scientific">Tumebacillus amylolyticus</name>
    <dbReference type="NCBI Taxonomy" id="2801339"/>
    <lineage>
        <taxon>Bacteria</taxon>
        <taxon>Bacillati</taxon>
        <taxon>Bacillota</taxon>
        <taxon>Bacilli</taxon>
        <taxon>Bacillales</taxon>
        <taxon>Alicyclobacillaceae</taxon>
        <taxon>Tumebacillus</taxon>
    </lineage>
</organism>
<feature type="domain" description="GFO/IDH/MocA-like oxidoreductase" evidence="2">
    <location>
        <begin position="156"/>
        <end position="221"/>
    </location>
</feature>
<gene>
    <name evidence="3" type="ORF">JJB07_15450</name>
</gene>
<evidence type="ECO:0000259" key="2">
    <source>
        <dbReference type="Pfam" id="PF22725"/>
    </source>
</evidence>
<protein>
    <submittedName>
        <fullName evidence="3">Gfo/Idh/MocA family oxidoreductase</fullName>
    </submittedName>
</protein>
<dbReference type="InterPro" id="IPR055170">
    <property type="entry name" value="GFO_IDH_MocA-like_dom"/>
</dbReference>
<dbReference type="InterPro" id="IPR051450">
    <property type="entry name" value="Gfo/Idh/MocA_Oxidoreductases"/>
</dbReference>
<evidence type="ECO:0000259" key="1">
    <source>
        <dbReference type="Pfam" id="PF01408"/>
    </source>
</evidence>
<dbReference type="SUPFAM" id="SSF55347">
    <property type="entry name" value="Glyceraldehyde-3-phosphate dehydrogenase-like, C-terminal domain"/>
    <property type="match status" value="1"/>
</dbReference>
<dbReference type="Pfam" id="PF22725">
    <property type="entry name" value="GFO_IDH_MocA_C3"/>
    <property type="match status" value="1"/>
</dbReference>
<dbReference type="Gene3D" id="3.40.50.720">
    <property type="entry name" value="NAD(P)-binding Rossmann-like Domain"/>
    <property type="match status" value="1"/>
</dbReference>
<dbReference type="InterPro" id="IPR036291">
    <property type="entry name" value="NAD(P)-bd_dom_sf"/>
</dbReference>
<feature type="domain" description="Gfo/Idh/MocA-like oxidoreductase N-terminal" evidence="1">
    <location>
        <begin position="4"/>
        <end position="120"/>
    </location>
</feature>
<dbReference type="EMBL" id="JAEQNB010000005">
    <property type="protein sequence ID" value="MBL0388013.1"/>
    <property type="molecule type" value="Genomic_DNA"/>
</dbReference>
<comment type="caution">
    <text evidence="3">The sequence shown here is derived from an EMBL/GenBank/DDBJ whole genome shotgun (WGS) entry which is preliminary data.</text>
</comment>
<dbReference type="Pfam" id="PF01408">
    <property type="entry name" value="GFO_IDH_MocA"/>
    <property type="match status" value="1"/>
</dbReference>
<reference evidence="3 4" key="1">
    <citation type="submission" date="2021-01" db="EMBL/GenBank/DDBJ databases">
        <title>Tumebacillus sp. strain ITR2 16S ribosomal RNA gene Genome sequencing and assembly.</title>
        <authorList>
            <person name="Kang M."/>
        </authorList>
    </citation>
    <scope>NUCLEOTIDE SEQUENCE [LARGE SCALE GENOMIC DNA]</scope>
    <source>
        <strain evidence="3 4">ITR2</strain>
    </source>
</reference>